<evidence type="ECO:0000256" key="4">
    <source>
        <dbReference type="ARBA" id="ARBA00022692"/>
    </source>
</evidence>
<evidence type="ECO:0000313" key="13">
    <source>
        <dbReference type="EMBL" id="KFH42466.1"/>
    </source>
</evidence>
<feature type="transmembrane region" description="Helical" evidence="11">
    <location>
        <begin position="460"/>
        <end position="483"/>
    </location>
</feature>
<protein>
    <recommendedName>
        <fullName evidence="8">Efflux pump dotC</fullName>
    </recommendedName>
    <alternativeName>
        <fullName evidence="9">Dothistromin biosynthesis protein C</fullName>
    </alternativeName>
</protein>
<dbReference type="InterPro" id="IPR036259">
    <property type="entry name" value="MFS_trans_sf"/>
</dbReference>
<dbReference type="PANTHER" id="PTHR23501:SF102">
    <property type="entry name" value="DRUG TRANSPORTER, PUTATIVE (AFU_ORTHOLOGUE AFUA_3G08530)-RELATED"/>
    <property type="match status" value="1"/>
</dbReference>
<evidence type="ECO:0000256" key="7">
    <source>
        <dbReference type="ARBA" id="ARBA00057269"/>
    </source>
</evidence>
<dbReference type="InterPro" id="IPR020846">
    <property type="entry name" value="MFS_dom"/>
</dbReference>
<evidence type="ECO:0000256" key="10">
    <source>
        <dbReference type="SAM" id="MobiDB-lite"/>
    </source>
</evidence>
<dbReference type="FunFam" id="1.20.1250.20:FF:000196">
    <property type="entry name" value="MFS toxin efflux pump (AflT)"/>
    <property type="match status" value="1"/>
</dbReference>
<keyword evidence="5 11" id="KW-1133">Transmembrane helix</keyword>
<evidence type="ECO:0000313" key="14">
    <source>
        <dbReference type="Proteomes" id="UP000029964"/>
    </source>
</evidence>
<dbReference type="FunFam" id="1.20.1720.10:FF:000014">
    <property type="entry name" value="MFS drug transporter, putative"/>
    <property type="match status" value="1"/>
</dbReference>
<dbReference type="PROSITE" id="PS50850">
    <property type="entry name" value="MFS"/>
    <property type="match status" value="1"/>
</dbReference>
<keyword evidence="4 11" id="KW-0812">Transmembrane</keyword>
<feature type="transmembrane region" description="Helical" evidence="11">
    <location>
        <begin position="333"/>
        <end position="357"/>
    </location>
</feature>
<dbReference type="OrthoDB" id="10021397at2759"/>
<feature type="region of interest" description="Disordered" evidence="10">
    <location>
        <begin position="12"/>
        <end position="63"/>
    </location>
</feature>
<comment type="subcellular location">
    <subcellularLocation>
        <location evidence="1">Vacuole membrane</location>
        <topology evidence="1">Multi-pass membrane protein</topology>
    </subcellularLocation>
</comment>
<feature type="transmembrane region" description="Helical" evidence="11">
    <location>
        <begin position="138"/>
        <end position="157"/>
    </location>
</feature>
<dbReference type="Gene3D" id="1.20.1720.10">
    <property type="entry name" value="Multidrug resistance protein D"/>
    <property type="match status" value="1"/>
</dbReference>
<proteinExistence type="inferred from homology"/>
<feature type="transmembrane region" description="Helical" evidence="11">
    <location>
        <begin position="369"/>
        <end position="389"/>
    </location>
</feature>
<dbReference type="InterPro" id="IPR011701">
    <property type="entry name" value="MFS"/>
</dbReference>
<feature type="compositionally biased region" description="Basic and acidic residues" evidence="10">
    <location>
        <begin position="577"/>
        <end position="589"/>
    </location>
</feature>
<feature type="transmembrane region" description="Helical" evidence="11">
    <location>
        <begin position="223"/>
        <end position="244"/>
    </location>
</feature>
<feature type="domain" description="Major facilitator superfamily (MFS) profile" evidence="12">
    <location>
        <begin position="73"/>
        <end position="526"/>
    </location>
</feature>
<feature type="transmembrane region" description="Helical" evidence="11">
    <location>
        <begin position="541"/>
        <end position="558"/>
    </location>
</feature>
<gene>
    <name evidence="13" type="ORF">ACRE_067810</name>
</gene>
<dbReference type="SUPFAM" id="SSF103473">
    <property type="entry name" value="MFS general substrate transporter"/>
    <property type="match status" value="1"/>
</dbReference>
<evidence type="ECO:0000256" key="8">
    <source>
        <dbReference type="ARBA" id="ARBA00069956"/>
    </source>
</evidence>
<dbReference type="PANTHER" id="PTHR23501">
    <property type="entry name" value="MAJOR FACILITATOR SUPERFAMILY"/>
    <property type="match status" value="1"/>
</dbReference>
<dbReference type="Proteomes" id="UP000029964">
    <property type="component" value="Unassembled WGS sequence"/>
</dbReference>
<dbReference type="PRINTS" id="PR01036">
    <property type="entry name" value="TCRTETB"/>
</dbReference>
<feature type="transmembrane region" description="Helical" evidence="11">
    <location>
        <begin position="264"/>
        <end position="284"/>
    </location>
</feature>
<dbReference type="Gene3D" id="1.20.1250.20">
    <property type="entry name" value="MFS general substrate transporter like domains"/>
    <property type="match status" value="1"/>
</dbReference>
<dbReference type="EMBL" id="JPKY01000093">
    <property type="protein sequence ID" value="KFH42466.1"/>
    <property type="molecule type" value="Genomic_DNA"/>
</dbReference>
<dbReference type="AlphaFoldDB" id="A0A086SZD4"/>
<keyword evidence="3" id="KW-0813">Transport</keyword>
<evidence type="ECO:0000259" key="12">
    <source>
        <dbReference type="PROSITE" id="PS50850"/>
    </source>
</evidence>
<feature type="transmembrane region" description="Helical" evidence="11">
    <location>
        <begin position="396"/>
        <end position="415"/>
    </location>
</feature>
<sequence length="596" mass="64002">MAITTVLETRVQAGSADLVEQHAPTTGDDNNPPDEPQESPPEGPVSNGRRLEHDHSPNMGIRPGSSKLQVATLMTCLCACVFIAALDITIVTTALPTIANQFASNAGYTWIGTSFTLAHTASTPSWGKVSDIWGRKPMLMGANAIFFAGSLMCALVGDMDSFIAGRVLQGLGAGGMQTIVNICISDLFSQRDRGFYYGLTSVVWALASGVGPVMGGVFTSRLSWRWCFWINLPITGAVFPLLFFTLKMPNPKTPMRAGLKAIDWTGSFLIIGGALMLLIGLHLGGVHDPWHSATVVCLIVFGFVAGGLFVVNEWKLAEYPVIPLHLFRTWSSSAAYSLCFLHAFAFMGVAYYLPLYFQAVLLASPLMSGVYLLPFIVSSSISAALTGVYIQRSGRYLPAVYTGLVAMTLGIGLLANLEVDADWVKMVIYQLIGGAGFGMNLEGPLLAVQADVQVRDVATATAVMGFIRTISTAISIVLGGVVFQNEMGRRKGMLENGLGPDLAQLLDGGSAAANVELVRSLPPGQRVIARRAFYESTRSMWIMYVCFSALGLLLGGFIKGHPLKKEHEVTEVGLRNLTERQRSGSREDSPMQGEVG</sequence>
<evidence type="ECO:0000256" key="9">
    <source>
        <dbReference type="ARBA" id="ARBA00083178"/>
    </source>
</evidence>
<reference evidence="14" key="1">
    <citation type="journal article" date="2014" name="Genome Announc.">
        <title>Genome sequence and annotation of Acremonium chrysogenum, producer of the beta-lactam antibiotic cephalosporin C.</title>
        <authorList>
            <person name="Terfehr D."/>
            <person name="Dahlmann T.A."/>
            <person name="Specht T."/>
            <person name="Zadra I."/>
            <person name="Kuernsteiner H."/>
            <person name="Kueck U."/>
        </authorList>
    </citation>
    <scope>NUCLEOTIDE SEQUENCE [LARGE SCALE GENOMIC DNA]</scope>
    <source>
        <strain evidence="14">ATCC 11550 / CBS 779.69 / DSM 880 / IAM 14645 / JCM 23072 / IMI 49137</strain>
    </source>
</reference>
<comment type="function">
    <text evidence="7">Efflux pump; part of the gene cluster that mediates the biosynthesis of dothistromin (DOTH), a polyketide toxin very similar in structure to the aflatoxin precursor, versicolorin B. One function of dotC may be to transport early-stage dothistromin biosynthetic intermediates from the cytoplasm into vacuoles, thereby affecting the rate of dothistromin production.</text>
</comment>
<evidence type="ECO:0000256" key="5">
    <source>
        <dbReference type="ARBA" id="ARBA00022989"/>
    </source>
</evidence>
<dbReference type="CDD" id="cd17502">
    <property type="entry name" value="MFS_Azr1_MDR_like"/>
    <property type="match status" value="1"/>
</dbReference>
<feature type="transmembrane region" description="Helical" evidence="11">
    <location>
        <begin position="196"/>
        <end position="217"/>
    </location>
</feature>
<feature type="region of interest" description="Disordered" evidence="10">
    <location>
        <begin position="577"/>
        <end position="596"/>
    </location>
</feature>
<evidence type="ECO:0000256" key="1">
    <source>
        <dbReference type="ARBA" id="ARBA00004128"/>
    </source>
</evidence>
<keyword evidence="6 11" id="KW-0472">Membrane</keyword>
<feature type="transmembrane region" description="Helical" evidence="11">
    <location>
        <begin position="290"/>
        <end position="312"/>
    </location>
</feature>
<comment type="caution">
    <text evidence="13">The sequence shown here is derived from an EMBL/GenBank/DDBJ whole genome shotgun (WGS) entry which is preliminary data.</text>
</comment>
<comment type="similarity">
    <text evidence="2">Belongs to the major facilitator superfamily. TCR/Tet family.</text>
</comment>
<accession>A0A086SZD4</accession>
<evidence type="ECO:0000256" key="11">
    <source>
        <dbReference type="SAM" id="Phobius"/>
    </source>
</evidence>
<dbReference type="HOGENOM" id="CLU_000960_22_0_1"/>
<dbReference type="Pfam" id="PF07690">
    <property type="entry name" value="MFS_1"/>
    <property type="match status" value="1"/>
</dbReference>
<dbReference type="GO" id="GO:0022857">
    <property type="term" value="F:transmembrane transporter activity"/>
    <property type="evidence" value="ECO:0007669"/>
    <property type="project" value="InterPro"/>
</dbReference>
<evidence type="ECO:0000256" key="3">
    <source>
        <dbReference type="ARBA" id="ARBA00022448"/>
    </source>
</evidence>
<evidence type="ECO:0000256" key="2">
    <source>
        <dbReference type="ARBA" id="ARBA00007520"/>
    </source>
</evidence>
<keyword evidence="14" id="KW-1185">Reference proteome</keyword>
<dbReference type="GO" id="GO:0005774">
    <property type="term" value="C:vacuolar membrane"/>
    <property type="evidence" value="ECO:0007669"/>
    <property type="project" value="UniProtKB-SubCell"/>
</dbReference>
<organism evidence="13 14">
    <name type="scientific">Hapsidospora chrysogenum (strain ATCC 11550 / CBS 779.69 / DSM 880 / IAM 14645 / JCM 23072 / IMI 49137)</name>
    <name type="common">Acremonium chrysogenum</name>
    <dbReference type="NCBI Taxonomy" id="857340"/>
    <lineage>
        <taxon>Eukaryota</taxon>
        <taxon>Fungi</taxon>
        <taxon>Dikarya</taxon>
        <taxon>Ascomycota</taxon>
        <taxon>Pezizomycotina</taxon>
        <taxon>Sordariomycetes</taxon>
        <taxon>Hypocreomycetidae</taxon>
        <taxon>Hypocreales</taxon>
        <taxon>Bionectriaceae</taxon>
        <taxon>Hapsidospora</taxon>
    </lineage>
</organism>
<name>A0A086SZD4_HAPC1</name>
<evidence type="ECO:0000256" key="6">
    <source>
        <dbReference type="ARBA" id="ARBA00023136"/>
    </source>
</evidence>
<feature type="transmembrane region" description="Helical" evidence="11">
    <location>
        <begin position="70"/>
        <end position="95"/>
    </location>
</feature>
<dbReference type="GO" id="GO:0005886">
    <property type="term" value="C:plasma membrane"/>
    <property type="evidence" value="ECO:0007669"/>
    <property type="project" value="TreeGrafter"/>
</dbReference>